<dbReference type="EMBL" id="NEDP02005572">
    <property type="protein sequence ID" value="OWF38171.1"/>
    <property type="molecule type" value="Genomic_DNA"/>
</dbReference>
<dbReference type="FunFam" id="1.10.340.70:FF:000003">
    <property type="entry name" value="Protein CBG25708"/>
    <property type="match status" value="1"/>
</dbReference>
<evidence type="ECO:0000313" key="4">
    <source>
        <dbReference type="Proteomes" id="UP000242188"/>
    </source>
</evidence>
<dbReference type="GO" id="GO:0003676">
    <property type="term" value="F:nucleic acid binding"/>
    <property type="evidence" value="ECO:0007669"/>
    <property type="project" value="InterPro"/>
</dbReference>
<evidence type="ECO:0000256" key="1">
    <source>
        <dbReference type="SAM" id="MobiDB-lite"/>
    </source>
</evidence>
<evidence type="ECO:0000259" key="2">
    <source>
        <dbReference type="PROSITE" id="PS50994"/>
    </source>
</evidence>
<organism evidence="3 4">
    <name type="scientific">Mizuhopecten yessoensis</name>
    <name type="common">Japanese scallop</name>
    <name type="synonym">Patinopecten yessoensis</name>
    <dbReference type="NCBI Taxonomy" id="6573"/>
    <lineage>
        <taxon>Eukaryota</taxon>
        <taxon>Metazoa</taxon>
        <taxon>Spiralia</taxon>
        <taxon>Lophotrochozoa</taxon>
        <taxon>Mollusca</taxon>
        <taxon>Bivalvia</taxon>
        <taxon>Autobranchia</taxon>
        <taxon>Pteriomorphia</taxon>
        <taxon>Pectinida</taxon>
        <taxon>Pectinoidea</taxon>
        <taxon>Pectinidae</taxon>
        <taxon>Mizuhopecten</taxon>
    </lineage>
</organism>
<gene>
    <name evidence="3" type="ORF">KP79_PYT25262</name>
</gene>
<sequence>MQVNNLTVTASRIAAATKADPIRSRVMEFTRSGWPNVHSKDDLQPYHRIREELTIEEGCLLRGIRVIIPERYQTDILDELHSNHPGIVRMKSLARLHAWWPNMDVDIERKVSACEACRKVLPNAPKSPANPGRWPSAPWSRIHIDFAGPFMDEMYMIVADAHSKWLDVIRMSSTTTTSSINALRYLFASYGLPKELVSDNGPQFTAAEFTTFLKENGVRHILSATYHPSSNGEAERAVRTFKQAMKSMAWEGGTLNQKLASFLLSYRTTPHSLTKTIPSELFLGRKLRTRLDVMRPDLSGNIQQKTTPTVSKTRYFEVGDIVITRDYRGNPRKPTWSKGIVLRKLGPLTYTIQVDNLTWKRHVDQMRACDVNCNMATPEQIVSDMHHYPDCLPVFPPIPFVGTERVSSPSSPKTKPSEVASTPQTSSVPITRADPVTIATSDRYPRREVMKPSRLIENC</sequence>
<feature type="region of interest" description="Disordered" evidence="1">
    <location>
        <begin position="404"/>
        <end position="452"/>
    </location>
</feature>
<dbReference type="InterPro" id="IPR001584">
    <property type="entry name" value="Integrase_cat-core"/>
</dbReference>
<dbReference type="InterPro" id="IPR036397">
    <property type="entry name" value="RNaseH_sf"/>
</dbReference>
<dbReference type="FunFam" id="3.30.420.10:FF:000063">
    <property type="entry name" value="Retrovirus-related Pol polyprotein from transposon 297-like Protein"/>
    <property type="match status" value="1"/>
</dbReference>
<dbReference type="PANTHER" id="PTHR37984">
    <property type="entry name" value="PROTEIN CBG26694"/>
    <property type="match status" value="1"/>
</dbReference>
<dbReference type="Proteomes" id="UP000242188">
    <property type="component" value="Unassembled WGS sequence"/>
</dbReference>
<comment type="caution">
    <text evidence="3">The sequence shown here is derived from an EMBL/GenBank/DDBJ whole genome shotgun (WGS) entry which is preliminary data.</text>
</comment>
<feature type="domain" description="Integrase catalytic" evidence="2">
    <location>
        <begin position="134"/>
        <end position="286"/>
    </location>
</feature>
<reference evidence="3 4" key="1">
    <citation type="journal article" date="2017" name="Nat. Ecol. Evol.">
        <title>Scallop genome provides insights into evolution of bilaterian karyotype and development.</title>
        <authorList>
            <person name="Wang S."/>
            <person name="Zhang J."/>
            <person name="Jiao W."/>
            <person name="Li J."/>
            <person name="Xun X."/>
            <person name="Sun Y."/>
            <person name="Guo X."/>
            <person name="Huan P."/>
            <person name="Dong B."/>
            <person name="Zhang L."/>
            <person name="Hu X."/>
            <person name="Sun X."/>
            <person name="Wang J."/>
            <person name="Zhao C."/>
            <person name="Wang Y."/>
            <person name="Wang D."/>
            <person name="Huang X."/>
            <person name="Wang R."/>
            <person name="Lv J."/>
            <person name="Li Y."/>
            <person name="Zhang Z."/>
            <person name="Liu B."/>
            <person name="Lu W."/>
            <person name="Hui Y."/>
            <person name="Liang J."/>
            <person name="Zhou Z."/>
            <person name="Hou R."/>
            <person name="Li X."/>
            <person name="Liu Y."/>
            <person name="Li H."/>
            <person name="Ning X."/>
            <person name="Lin Y."/>
            <person name="Zhao L."/>
            <person name="Xing Q."/>
            <person name="Dou J."/>
            <person name="Li Y."/>
            <person name="Mao J."/>
            <person name="Guo H."/>
            <person name="Dou H."/>
            <person name="Li T."/>
            <person name="Mu C."/>
            <person name="Jiang W."/>
            <person name="Fu Q."/>
            <person name="Fu X."/>
            <person name="Miao Y."/>
            <person name="Liu J."/>
            <person name="Yu Q."/>
            <person name="Li R."/>
            <person name="Liao H."/>
            <person name="Li X."/>
            <person name="Kong Y."/>
            <person name="Jiang Z."/>
            <person name="Chourrout D."/>
            <person name="Li R."/>
            <person name="Bao Z."/>
        </authorList>
    </citation>
    <scope>NUCLEOTIDE SEQUENCE [LARGE SCALE GENOMIC DNA]</scope>
    <source>
        <strain evidence="3 4">PY_sf001</strain>
    </source>
</reference>
<dbReference type="PANTHER" id="PTHR37984:SF5">
    <property type="entry name" value="PROTEIN NYNRIN-LIKE"/>
    <property type="match status" value="1"/>
</dbReference>
<dbReference type="Pfam" id="PF00665">
    <property type="entry name" value="rve"/>
    <property type="match status" value="1"/>
</dbReference>
<proteinExistence type="predicted"/>
<dbReference type="InterPro" id="IPR050951">
    <property type="entry name" value="Retrovirus_Pol_polyprotein"/>
</dbReference>
<keyword evidence="4" id="KW-1185">Reference proteome</keyword>
<dbReference type="GO" id="GO:0015074">
    <property type="term" value="P:DNA integration"/>
    <property type="evidence" value="ECO:0007669"/>
    <property type="project" value="InterPro"/>
</dbReference>
<feature type="compositionally biased region" description="Polar residues" evidence="1">
    <location>
        <begin position="419"/>
        <end position="429"/>
    </location>
</feature>
<dbReference type="Pfam" id="PF17921">
    <property type="entry name" value="Integrase_H2C2"/>
    <property type="match status" value="1"/>
</dbReference>
<dbReference type="SUPFAM" id="SSF53098">
    <property type="entry name" value="Ribonuclease H-like"/>
    <property type="match status" value="1"/>
</dbReference>
<evidence type="ECO:0000313" key="3">
    <source>
        <dbReference type="EMBL" id="OWF38171.1"/>
    </source>
</evidence>
<dbReference type="PROSITE" id="PS50994">
    <property type="entry name" value="INTEGRASE"/>
    <property type="match status" value="1"/>
</dbReference>
<dbReference type="STRING" id="6573.A0A210PNV9"/>
<dbReference type="Gene3D" id="1.10.340.70">
    <property type="match status" value="1"/>
</dbReference>
<dbReference type="AlphaFoldDB" id="A0A210PNV9"/>
<protein>
    <submittedName>
        <fullName evidence="3">Uncharacterized protein K02A2.6</fullName>
    </submittedName>
</protein>
<dbReference type="Gene3D" id="3.30.420.10">
    <property type="entry name" value="Ribonuclease H-like superfamily/Ribonuclease H"/>
    <property type="match status" value="1"/>
</dbReference>
<dbReference type="OrthoDB" id="10063139at2759"/>
<dbReference type="InterPro" id="IPR012337">
    <property type="entry name" value="RNaseH-like_sf"/>
</dbReference>
<accession>A0A210PNV9</accession>
<dbReference type="InterPro" id="IPR041588">
    <property type="entry name" value="Integrase_H2C2"/>
</dbReference>
<name>A0A210PNV9_MIZYE</name>